<comment type="caution">
    <text evidence="1">The sequence shown here is derived from an EMBL/GenBank/DDBJ whole genome shotgun (WGS) entry which is preliminary data.</text>
</comment>
<dbReference type="STRING" id="1798384.A3D03_01360"/>
<protein>
    <submittedName>
        <fullName evidence="1">Uncharacterized protein</fullName>
    </submittedName>
</protein>
<evidence type="ECO:0000313" key="2">
    <source>
        <dbReference type="Proteomes" id="UP000177092"/>
    </source>
</evidence>
<gene>
    <name evidence="1" type="ORF">A3D03_01360</name>
</gene>
<name>A0A1F6AB13_9BACT</name>
<proteinExistence type="predicted"/>
<dbReference type="EMBL" id="MFJN01000016">
    <property type="protein sequence ID" value="OGG21776.1"/>
    <property type="molecule type" value="Genomic_DNA"/>
</dbReference>
<organism evidence="1 2">
    <name type="scientific">Candidatus Gottesmanbacteria bacterium RIFCSPHIGHO2_02_FULL_40_13</name>
    <dbReference type="NCBI Taxonomy" id="1798384"/>
    <lineage>
        <taxon>Bacteria</taxon>
        <taxon>Candidatus Gottesmaniibacteriota</taxon>
    </lineage>
</organism>
<sequence length="80" mass="9106">MSRLNRDEVKGSSLWLSHPVNSGIVPDELSLSEHQPYTIRYTVTRYRDSSVFCGLDFPPRLNRGGYPASVDIGIIPNFYF</sequence>
<evidence type="ECO:0000313" key="1">
    <source>
        <dbReference type="EMBL" id="OGG21776.1"/>
    </source>
</evidence>
<accession>A0A1F6AB13</accession>
<dbReference type="AlphaFoldDB" id="A0A1F6AB13"/>
<dbReference type="Proteomes" id="UP000177092">
    <property type="component" value="Unassembled WGS sequence"/>
</dbReference>
<reference evidence="1 2" key="1">
    <citation type="journal article" date="2016" name="Nat. Commun.">
        <title>Thousands of microbial genomes shed light on interconnected biogeochemical processes in an aquifer system.</title>
        <authorList>
            <person name="Anantharaman K."/>
            <person name="Brown C.T."/>
            <person name="Hug L.A."/>
            <person name="Sharon I."/>
            <person name="Castelle C.J."/>
            <person name="Probst A.J."/>
            <person name="Thomas B.C."/>
            <person name="Singh A."/>
            <person name="Wilkins M.J."/>
            <person name="Karaoz U."/>
            <person name="Brodie E.L."/>
            <person name="Williams K.H."/>
            <person name="Hubbard S.S."/>
            <person name="Banfield J.F."/>
        </authorList>
    </citation>
    <scope>NUCLEOTIDE SEQUENCE [LARGE SCALE GENOMIC DNA]</scope>
</reference>